<dbReference type="GO" id="GO:0070291">
    <property type="term" value="P:N-acylethanolamine metabolic process"/>
    <property type="evidence" value="ECO:0007669"/>
    <property type="project" value="TreeGrafter"/>
</dbReference>
<proteinExistence type="predicted"/>
<evidence type="ECO:0000259" key="2">
    <source>
        <dbReference type="PROSITE" id="PS51704"/>
    </source>
</evidence>
<keyword evidence="4" id="KW-1185">Reference proteome</keyword>
<dbReference type="AlphaFoldDB" id="A0A2Z4G7G4"/>
<feature type="domain" description="GP-PDE" evidence="2">
    <location>
        <begin position="38"/>
        <end position="274"/>
    </location>
</feature>
<organism evidence="3 4">
    <name type="scientific">Arcticibacterium luteifluviistationis</name>
    <dbReference type="NCBI Taxonomy" id="1784714"/>
    <lineage>
        <taxon>Bacteria</taxon>
        <taxon>Pseudomonadati</taxon>
        <taxon>Bacteroidota</taxon>
        <taxon>Cytophagia</taxon>
        <taxon>Cytophagales</taxon>
        <taxon>Leadbetterellaceae</taxon>
        <taxon>Arcticibacterium</taxon>
    </lineage>
</organism>
<dbReference type="GO" id="GO:0005886">
    <property type="term" value="C:plasma membrane"/>
    <property type="evidence" value="ECO:0007669"/>
    <property type="project" value="TreeGrafter"/>
</dbReference>
<name>A0A2Z4G7G4_9BACT</name>
<reference evidence="3 4" key="1">
    <citation type="submission" date="2018-05" db="EMBL/GenBank/DDBJ databases">
        <title>Complete genome sequence of Arcticibacterium luteifluviistationis SM1504T, a cytophagaceae bacterium isolated from Arctic surface seawater.</title>
        <authorList>
            <person name="Li Y."/>
            <person name="Qin Q.-L."/>
        </authorList>
    </citation>
    <scope>NUCLEOTIDE SEQUENCE [LARGE SCALE GENOMIC DNA]</scope>
    <source>
        <strain evidence="3 4">SM1504</strain>
    </source>
</reference>
<dbReference type="Pfam" id="PF03009">
    <property type="entry name" value="GDPD"/>
    <property type="match status" value="1"/>
</dbReference>
<dbReference type="InterPro" id="IPR017946">
    <property type="entry name" value="PLC-like_Pdiesterase_TIM-brl"/>
</dbReference>
<dbReference type="OrthoDB" id="384721at2"/>
<sequence length="281" mass="31692">MKIKYLVKSVLFFFLVSPVAMAQDFLQEAFFAQDASKVLVAAHRAAHNFAPENSLLSVENAIKEGIDIIEIDVKTSKDGVVMLMHDGTIDRTTNGTGKLENYTFEELRKLRLKNADGTLSKHQIPTLEEVLHLANGHILIDLDLKLKNIKPVIVDVQRTSMQKQVFFFDSDYSVLKKIKRIDPSLYLMPRTHSDKEVAKAIRIFDPVIIHIDPSFYTKALVDDLKSKNIKVWINAFGKVDKSLAEGSNDLLMDFLKNGANVLQTDQPEKMLKSLKSAGLHQ</sequence>
<dbReference type="RefSeq" id="WP_111370157.1">
    <property type="nucleotide sequence ID" value="NZ_CP029480.1"/>
</dbReference>
<dbReference type="PANTHER" id="PTHR46320:SF1">
    <property type="entry name" value="GLYCEROPHOSPHODIESTER PHOSPHODIESTERASE 1"/>
    <property type="match status" value="1"/>
</dbReference>
<dbReference type="PANTHER" id="PTHR46320">
    <property type="entry name" value="GLYCEROPHOSPHODIESTER PHOSPHODIESTERASE 1"/>
    <property type="match status" value="1"/>
</dbReference>
<dbReference type="GO" id="GO:0006644">
    <property type="term" value="P:phospholipid metabolic process"/>
    <property type="evidence" value="ECO:0007669"/>
    <property type="project" value="TreeGrafter"/>
</dbReference>
<dbReference type="EMBL" id="CP029480">
    <property type="protein sequence ID" value="AWV97055.1"/>
    <property type="molecule type" value="Genomic_DNA"/>
</dbReference>
<dbReference type="Proteomes" id="UP000249873">
    <property type="component" value="Chromosome"/>
</dbReference>
<keyword evidence="1" id="KW-0732">Signal</keyword>
<feature type="signal peptide" evidence="1">
    <location>
        <begin position="1"/>
        <end position="22"/>
    </location>
</feature>
<evidence type="ECO:0000313" key="3">
    <source>
        <dbReference type="EMBL" id="AWV97055.1"/>
    </source>
</evidence>
<dbReference type="PROSITE" id="PS51704">
    <property type="entry name" value="GP_PDE"/>
    <property type="match status" value="1"/>
</dbReference>
<dbReference type="Gene3D" id="3.20.20.190">
    <property type="entry name" value="Phosphatidylinositol (PI) phosphodiesterase"/>
    <property type="match status" value="1"/>
</dbReference>
<dbReference type="InterPro" id="IPR030395">
    <property type="entry name" value="GP_PDE_dom"/>
</dbReference>
<dbReference type="GO" id="GO:0008889">
    <property type="term" value="F:glycerophosphodiester phosphodiesterase activity"/>
    <property type="evidence" value="ECO:0007669"/>
    <property type="project" value="TreeGrafter"/>
</dbReference>
<dbReference type="CDD" id="cd08566">
    <property type="entry name" value="GDPD_AtGDE_like"/>
    <property type="match status" value="1"/>
</dbReference>
<dbReference type="GO" id="GO:0006580">
    <property type="term" value="P:ethanolamine metabolic process"/>
    <property type="evidence" value="ECO:0007669"/>
    <property type="project" value="TreeGrafter"/>
</dbReference>
<dbReference type="KEGG" id="als:DJ013_02220"/>
<evidence type="ECO:0000313" key="4">
    <source>
        <dbReference type="Proteomes" id="UP000249873"/>
    </source>
</evidence>
<feature type="chain" id="PRO_5016421110" evidence="1">
    <location>
        <begin position="23"/>
        <end position="281"/>
    </location>
</feature>
<accession>A0A2Z4G7G4</accession>
<protein>
    <submittedName>
        <fullName evidence="3">Glycerophosphodiester phosphodiesterase</fullName>
    </submittedName>
</protein>
<evidence type="ECO:0000256" key="1">
    <source>
        <dbReference type="SAM" id="SignalP"/>
    </source>
</evidence>
<dbReference type="SUPFAM" id="SSF51695">
    <property type="entry name" value="PLC-like phosphodiesterases"/>
    <property type="match status" value="1"/>
</dbReference>
<gene>
    <name evidence="3" type="ORF">DJ013_02220</name>
</gene>